<sequence length="483" mass="51068">MSADEFARIVDDRLEEIAVAALDSAMYWHMRDHAISGVPGFADDAVVKMAGNPLDGWVAAAGSVLFYVVRRYPSPITGATPDFDVRALDIDVPEVTIDDKVEPDVPRGYLESFRSTLQEIFERWRSLPAPEGISAGVVTPIMDAMYLVSDEPSALSAADRPPVLANKEYHALLARFGDATPHLHGVAMDYFKEKYVQQLGVVVPNLQYVMGEIAIAALGNALAIQRTRAAVLTILDEALVAMDRAKPGNDHGGLAVAVGILGAVVAAAATLATGGTAAPFALTLGGGVISVLAGTINDDGAQAPEVELGASDPDGVIANIRSALGTTDRELLMEEQAAAYSAFDQIELLAAPRGPGESDPFGLDEPSASRGPLVIEIERHHMATLWDTLPLIAGRLRRAAALLDDAVGKQGAFQHGSVGRSTLGAQPDIASAGGEAWRALRALANDLDEGAQGLKDVWRDFNDTDGLTREEFATIKTGLTFWG</sequence>
<protein>
    <submittedName>
        <fullName evidence="1">Uncharacterized protein</fullName>
    </submittedName>
</protein>
<keyword evidence="2" id="KW-1185">Reference proteome</keyword>
<name>A0A6I3JBD8_9ACTN</name>
<dbReference type="EMBL" id="WLCI01000011">
    <property type="protein sequence ID" value="MTB95437.1"/>
    <property type="molecule type" value="Genomic_DNA"/>
</dbReference>
<dbReference type="RefSeq" id="WP_154615023.1">
    <property type="nucleotide sequence ID" value="NZ_CP053660.1"/>
</dbReference>
<evidence type="ECO:0000313" key="1">
    <source>
        <dbReference type="EMBL" id="MTB95437.1"/>
    </source>
</evidence>
<gene>
    <name evidence="1" type="ORF">GGQ22_10105</name>
</gene>
<reference evidence="1 2" key="1">
    <citation type="submission" date="2019-10" db="EMBL/GenBank/DDBJ databases">
        <title>Nocardioides novel species isolated from the excrement of Marmot.</title>
        <authorList>
            <person name="Zhang G."/>
        </authorList>
    </citation>
    <scope>NUCLEOTIDE SEQUENCE [LARGE SCALE GENOMIC DNA]</scope>
    <source>
        <strain evidence="2">zg-579</strain>
    </source>
</reference>
<accession>A0A6I3JBD8</accession>
<dbReference type="Proteomes" id="UP000433406">
    <property type="component" value="Unassembled WGS sequence"/>
</dbReference>
<organism evidence="1 2">
    <name type="scientific">Nocardioides marmotae</name>
    <dbReference type="NCBI Taxonomy" id="2663857"/>
    <lineage>
        <taxon>Bacteria</taxon>
        <taxon>Bacillati</taxon>
        <taxon>Actinomycetota</taxon>
        <taxon>Actinomycetes</taxon>
        <taxon>Propionibacteriales</taxon>
        <taxon>Nocardioidaceae</taxon>
        <taxon>Nocardioides</taxon>
    </lineage>
</organism>
<dbReference type="AlphaFoldDB" id="A0A6I3JBD8"/>
<proteinExistence type="predicted"/>
<comment type="caution">
    <text evidence="1">The sequence shown here is derived from an EMBL/GenBank/DDBJ whole genome shotgun (WGS) entry which is preliminary data.</text>
</comment>
<evidence type="ECO:0000313" key="2">
    <source>
        <dbReference type="Proteomes" id="UP000433406"/>
    </source>
</evidence>